<accession>A0A9W7H5W8</accession>
<dbReference type="Proteomes" id="UP001165190">
    <property type="component" value="Unassembled WGS sequence"/>
</dbReference>
<comment type="caution">
    <text evidence="2">The sequence shown here is derived from an EMBL/GenBank/DDBJ whole genome shotgun (WGS) entry which is preliminary data.</text>
</comment>
<evidence type="ECO:0000256" key="1">
    <source>
        <dbReference type="SAM" id="Phobius"/>
    </source>
</evidence>
<sequence>MPQLDKLTYFSQFFCIFILTLTLRSWLSEIFASFLGMSLVLWFSSDSGDSLPPLDSSSSSESLNTFRQLYAADYEQSIFARIQSLENGQYYNIPPQTRPGEYASIVRQHFDQSISVDHLRSAMDMEYREVIIWEKKALLQDRLFSFMISEERIERILQLSPYDDVRRQMDERLSSILTTIRQHGRASSIYRRFYSHFIDEEFRRFHGLSLP</sequence>
<name>A0A9W7H5W8_HIBTR</name>
<proteinExistence type="predicted"/>
<keyword evidence="3" id="KW-1185">Reference proteome</keyword>
<evidence type="ECO:0000313" key="3">
    <source>
        <dbReference type="Proteomes" id="UP001165190"/>
    </source>
</evidence>
<evidence type="ECO:0000313" key="2">
    <source>
        <dbReference type="EMBL" id="GMI71565.1"/>
    </source>
</evidence>
<organism evidence="2 3">
    <name type="scientific">Hibiscus trionum</name>
    <name type="common">Flower of an hour</name>
    <dbReference type="NCBI Taxonomy" id="183268"/>
    <lineage>
        <taxon>Eukaryota</taxon>
        <taxon>Viridiplantae</taxon>
        <taxon>Streptophyta</taxon>
        <taxon>Embryophyta</taxon>
        <taxon>Tracheophyta</taxon>
        <taxon>Spermatophyta</taxon>
        <taxon>Magnoliopsida</taxon>
        <taxon>eudicotyledons</taxon>
        <taxon>Gunneridae</taxon>
        <taxon>Pentapetalae</taxon>
        <taxon>rosids</taxon>
        <taxon>malvids</taxon>
        <taxon>Malvales</taxon>
        <taxon>Malvaceae</taxon>
        <taxon>Malvoideae</taxon>
        <taxon>Hibiscus</taxon>
    </lineage>
</organism>
<dbReference type="AlphaFoldDB" id="A0A9W7H5W8"/>
<reference evidence="2" key="1">
    <citation type="submission" date="2023-05" db="EMBL/GenBank/DDBJ databases">
        <title>Genome and transcriptome analyses reveal genes involved in the formation of fine ridges on petal epidermal cells in Hibiscus trionum.</title>
        <authorList>
            <person name="Koshimizu S."/>
            <person name="Masuda S."/>
            <person name="Ishii T."/>
            <person name="Shirasu K."/>
            <person name="Hoshino A."/>
            <person name="Arita M."/>
        </authorList>
    </citation>
    <scope>NUCLEOTIDE SEQUENCE</scope>
    <source>
        <strain evidence="2">Hamamatsu line</strain>
    </source>
</reference>
<keyword evidence="1" id="KW-1133">Transmembrane helix</keyword>
<feature type="transmembrane region" description="Helical" evidence="1">
    <location>
        <begin position="7"/>
        <end position="27"/>
    </location>
</feature>
<keyword evidence="1" id="KW-0472">Membrane</keyword>
<dbReference type="OrthoDB" id="1592449at2759"/>
<keyword evidence="1" id="KW-0812">Transmembrane</keyword>
<gene>
    <name evidence="2" type="ORF">HRI_000825800</name>
</gene>
<dbReference type="EMBL" id="BSYR01000010">
    <property type="protein sequence ID" value="GMI71565.1"/>
    <property type="molecule type" value="Genomic_DNA"/>
</dbReference>
<protein>
    <submittedName>
        <fullName evidence="2">Uncharacterized protein</fullName>
    </submittedName>
</protein>